<dbReference type="Proteomes" id="UP000287033">
    <property type="component" value="Unassembled WGS sequence"/>
</dbReference>
<keyword evidence="8 14" id="KW-0401">Integrin</keyword>
<feature type="repeat" description="FG-GAP" evidence="13">
    <location>
        <begin position="416"/>
        <end position="479"/>
    </location>
</feature>
<dbReference type="InterPro" id="IPR018184">
    <property type="entry name" value="Integrin_alpha_C_CS"/>
</dbReference>
<comment type="subcellular location">
    <subcellularLocation>
        <location evidence="1 14">Membrane</location>
        <topology evidence="1 14">Single-pass type I membrane protein</topology>
    </subcellularLocation>
</comment>
<keyword evidence="11 14" id="KW-0675">Receptor</keyword>
<dbReference type="OMA" id="PRRNGMQ"/>
<dbReference type="InterPro" id="IPR013649">
    <property type="entry name" value="Integrin_alpha_Ig-like_1"/>
</dbReference>
<dbReference type="GO" id="GO:0008305">
    <property type="term" value="C:integrin complex"/>
    <property type="evidence" value="ECO:0007669"/>
    <property type="project" value="InterPro"/>
</dbReference>
<feature type="repeat" description="FG-GAP" evidence="13">
    <location>
        <begin position="357"/>
        <end position="412"/>
    </location>
</feature>
<keyword evidence="10" id="KW-1015">Disulfide bond</keyword>
<dbReference type="InterPro" id="IPR032695">
    <property type="entry name" value="Integrin_dom_sf"/>
</dbReference>
<evidence type="ECO:0000256" key="4">
    <source>
        <dbReference type="ARBA" id="ARBA00022729"/>
    </source>
</evidence>
<dbReference type="GO" id="GO:0050900">
    <property type="term" value="P:leukocyte migration"/>
    <property type="evidence" value="ECO:0007669"/>
    <property type="project" value="TreeGrafter"/>
</dbReference>
<proteinExistence type="inferred from homology"/>
<feature type="chain" id="PRO_5018807356" evidence="14">
    <location>
        <begin position="27"/>
        <end position="1038"/>
    </location>
</feature>
<dbReference type="FunFam" id="1.20.5.930:FF:000001">
    <property type="entry name" value="Integrin subunit alpha V"/>
    <property type="match status" value="1"/>
</dbReference>
<dbReference type="Gene3D" id="2.60.40.1460">
    <property type="entry name" value="Integrin domains. Chain A, domain 2"/>
    <property type="match status" value="1"/>
</dbReference>
<organism evidence="17 18">
    <name type="scientific">Chiloscyllium punctatum</name>
    <name type="common">Brownbanded bambooshark</name>
    <name type="synonym">Hemiscyllium punctatum</name>
    <dbReference type="NCBI Taxonomy" id="137246"/>
    <lineage>
        <taxon>Eukaryota</taxon>
        <taxon>Metazoa</taxon>
        <taxon>Chordata</taxon>
        <taxon>Craniata</taxon>
        <taxon>Vertebrata</taxon>
        <taxon>Chondrichthyes</taxon>
        <taxon>Elasmobranchii</taxon>
        <taxon>Galeomorphii</taxon>
        <taxon>Galeoidea</taxon>
        <taxon>Orectolobiformes</taxon>
        <taxon>Hemiscylliidae</taxon>
        <taxon>Chiloscyllium</taxon>
    </lineage>
</organism>
<feature type="repeat" description="FG-GAP" evidence="13">
    <location>
        <begin position="31"/>
        <end position="96"/>
    </location>
</feature>
<evidence type="ECO:0000256" key="12">
    <source>
        <dbReference type="ARBA" id="ARBA00023180"/>
    </source>
</evidence>
<evidence type="ECO:0000256" key="9">
    <source>
        <dbReference type="ARBA" id="ARBA00023136"/>
    </source>
</evidence>
<keyword evidence="9 14" id="KW-0472">Membrane</keyword>
<dbReference type="PANTHER" id="PTHR23220">
    <property type="entry name" value="INTEGRIN ALPHA"/>
    <property type="match status" value="1"/>
</dbReference>
<gene>
    <name evidence="17" type="ORF">chiPu_0008085</name>
</gene>
<keyword evidence="3 14" id="KW-0812">Transmembrane</keyword>
<dbReference type="GO" id="GO:0033627">
    <property type="term" value="P:cell adhesion mediated by integrin"/>
    <property type="evidence" value="ECO:0007669"/>
    <property type="project" value="TreeGrafter"/>
</dbReference>
<dbReference type="SUPFAM" id="SSF69318">
    <property type="entry name" value="Integrin alpha N-terminal domain"/>
    <property type="match status" value="1"/>
</dbReference>
<feature type="transmembrane region" description="Helical" evidence="14">
    <location>
        <begin position="980"/>
        <end position="1001"/>
    </location>
</feature>
<feature type="signal peptide" evidence="14">
    <location>
        <begin position="1"/>
        <end position="26"/>
    </location>
</feature>
<evidence type="ECO:0000256" key="2">
    <source>
        <dbReference type="ARBA" id="ARBA00008054"/>
    </source>
</evidence>
<dbReference type="SUPFAM" id="SSF69179">
    <property type="entry name" value="Integrin domains"/>
    <property type="match status" value="3"/>
</dbReference>
<evidence type="ECO:0000256" key="3">
    <source>
        <dbReference type="ARBA" id="ARBA00022692"/>
    </source>
</evidence>
<keyword evidence="7 14" id="KW-1133">Transmembrane helix</keyword>
<dbReference type="PROSITE" id="PS51470">
    <property type="entry name" value="FG_GAP"/>
    <property type="match status" value="4"/>
</dbReference>
<feature type="repeat" description="FG-GAP" evidence="13">
    <location>
        <begin position="295"/>
        <end position="356"/>
    </location>
</feature>
<dbReference type="EMBL" id="BEZZ01000261">
    <property type="protein sequence ID" value="GCC29642.1"/>
    <property type="molecule type" value="Genomic_DNA"/>
</dbReference>
<evidence type="ECO:0000259" key="15">
    <source>
        <dbReference type="Pfam" id="PF08441"/>
    </source>
</evidence>
<evidence type="ECO:0000256" key="5">
    <source>
        <dbReference type="ARBA" id="ARBA00022737"/>
    </source>
</evidence>
<dbReference type="OrthoDB" id="5317514at2759"/>
<evidence type="ECO:0000256" key="14">
    <source>
        <dbReference type="RuleBase" id="RU003762"/>
    </source>
</evidence>
<dbReference type="PRINTS" id="PR01185">
    <property type="entry name" value="INTEGRINA"/>
</dbReference>
<comment type="caution">
    <text evidence="17">The sequence shown here is derived from an EMBL/GenBank/DDBJ whole genome shotgun (WGS) entry which is preliminary data.</text>
</comment>
<dbReference type="GO" id="GO:0007229">
    <property type="term" value="P:integrin-mediated signaling pathway"/>
    <property type="evidence" value="ECO:0007669"/>
    <property type="project" value="UniProtKB-KW"/>
</dbReference>
<dbReference type="GO" id="GO:0005178">
    <property type="term" value="F:integrin binding"/>
    <property type="evidence" value="ECO:0007669"/>
    <property type="project" value="TreeGrafter"/>
</dbReference>
<evidence type="ECO:0000313" key="18">
    <source>
        <dbReference type="Proteomes" id="UP000287033"/>
    </source>
</evidence>
<keyword evidence="12" id="KW-0325">Glycoprotein</keyword>
<dbReference type="Gene3D" id="1.20.5.930">
    <property type="entry name" value="Bicelle-embedded integrin alpha(iib) transmembrane segment"/>
    <property type="match status" value="1"/>
</dbReference>
<dbReference type="Gene3D" id="2.130.10.130">
    <property type="entry name" value="Integrin alpha, N-terminal"/>
    <property type="match status" value="1"/>
</dbReference>
<accession>A0A401SGV3</accession>
<keyword evidence="5" id="KW-0677">Repeat</keyword>
<dbReference type="GO" id="GO:0009897">
    <property type="term" value="C:external side of plasma membrane"/>
    <property type="evidence" value="ECO:0007669"/>
    <property type="project" value="TreeGrafter"/>
</dbReference>
<evidence type="ECO:0000256" key="1">
    <source>
        <dbReference type="ARBA" id="ARBA00004479"/>
    </source>
</evidence>
<feature type="domain" description="Integrin alpha third immunoglobulin-like" evidence="16">
    <location>
        <begin position="753"/>
        <end position="955"/>
    </location>
</feature>
<reference evidence="17 18" key="1">
    <citation type="journal article" date="2018" name="Nat. Ecol. Evol.">
        <title>Shark genomes provide insights into elasmobranch evolution and the origin of vertebrates.</title>
        <authorList>
            <person name="Hara Y"/>
            <person name="Yamaguchi K"/>
            <person name="Onimaru K"/>
            <person name="Kadota M"/>
            <person name="Koyanagi M"/>
            <person name="Keeley SD"/>
            <person name="Tatsumi K"/>
            <person name="Tanaka K"/>
            <person name="Motone F"/>
            <person name="Kageyama Y"/>
            <person name="Nozu R"/>
            <person name="Adachi N"/>
            <person name="Nishimura O"/>
            <person name="Nakagawa R"/>
            <person name="Tanegashima C"/>
            <person name="Kiyatake I"/>
            <person name="Matsumoto R"/>
            <person name="Murakumo K"/>
            <person name="Nishida K"/>
            <person name="Terakita A"/>
            <person name="Kuratani S"/>
            <person name="Sato K"/>
            <person name="Hyodo S Kuraku.S."/>
        </authorList>
    </citation>
    <scope>NUCLEOTIDE SEQUENCE [LARGE SCALE GENOMIC DNA]</scope>
</reference>
<evidence type="ECO:0000256" key="8">
    <source>
        <dbReference type="ARBA" id="ARBA00023037"/>
    </source>
</evidence>
<dbReference type="Pfam" id="PF20806">
    <property type="entry name" value="Integrin_A_Ig_3"/>
    <property type="match status" value="1"/>
</dbReference>
<evidence type="ECO:0000256" key="11">
    <source>
        <dbReference type="ARBA" id="ARBA00023170"/>
    </source>
</evidence>
<dbReference type="GO" id="GO:0098609">
    <property type="term" value="P:cell-cell adhesion"/>
    <property type="evidence" value="ECO:0007669"/>
    <property type="project" value="TreeGrafter"/>
</dbReference>
<evidence type="ECO:0000256" key="10">
    <source>
        <dbReference type="ARBA" id="ARBA00023157"/>
    </source>
</evidence>
<dbReference type="PANTHER" id="PTHR23220:SF89">
    <property type="entry name" value="INTEGRIN ALPHA-3"/>
    <property type="match status" value="1"/>
</dbReference>
<dbReference type="PROSITE" id="PS00242">
    <property type="entry name" value="INTEGRIN_ALPHA"/>
    <property type="match status" value="1"/>
</dbReference>
<keyword evidence="18" id="KW-1185">Reference proteome</keyword>
<dbReference type="Gene3D" id="2.60.40.1530">
    <property type="entry name" value="ntegrin, alpha v. Chain A, domain 4"/>
    <property type="match status" value="1"/>
</dbReference>
<dbReference type="GO" id="GO:0007160">
    <property type="term" value="P:cell-matrix adhesion"/>
    <property type="evidence" value="ECO:0007669"/>
    <property type="project" value="TreeGrafter"/>
</dbReference>
<dbReference type="InterPro" id="IPR028994">
    <property type="entry name" value="Integrin_alpha_N"/>
</dbReference>
<dbReference type="AlphaFoldDB" id="A0A401SGV3"/>
<keyword evidence="4 14" id="KW-0732">Signal</keyword>
<dbReference type="SMART" id="SM00191">
    <property type="entry name" value="Int_alpha"/>
    <property type="match status" value="5"/>
</dbReference>
<dbReference type="InterPro" id="IPR048286">
    <property type="entry name" value="Integrin_alpha_Ig-like_3"/>
</dbReference>
<dbReference type="Pfam" id="PF08441">
    <property type="entry name" value="Integrin_A_Ig_1"/>
    <property type="match status" value="1"/>
</dbReference>
<dbReference type="STRING" id="137246.A0A401SGV3"/>
<evidence type="ECO:0000256" key="13">
    <source>
        <dbReference type="PROSITE-ProRule" id="PRU00803"/>
    </source>
</evidence>
<dbReference type="InterPro" id="IPR013517">
    <property type="entry name" value="FG-GAP"/>
</dbReference>
<dbReference type="Pfam" id="PF01839">
    <property type="entry name" value="FG-GAP"/>
    <property type="match status" value="2"/>
</dbReference>
<evidence type="ECO:0000256" key="6">
    <source>
        <dbReference type="ARBA" id="ARBA00022889"/>
    </source>
</evidence>
<feature type="domain" description="Integrin alpha first immunoglubulin-like" evidence="15">
    <location>
        <begin position="464"/>
        <end position="614"/>
    </location>
</feature>
<evidence type="ECO:0000313" key="17">
    <source>
        <dbReference type="EMBL" id="GCC29642.1"/>
    </source>
</evidence>
<keyword evidence="6 14" id="KW-0130">Cell adhesion</keyword>
<protein>
    <submittedName>
        <fullName evidence="17">Uncharacterized protein</fullName>
    </submittedName>
</protein>
<evidence type="ECO:0000256" key="7">
    <source>
        <dbReference type="ARBA" id="ARBA00022989"/>
    </source>
</evidence>
<sequence length="1038" mass="116044">MAPCTAPQFQPRLHLLLSATVAISSAFNIDVKFPIIKQGPPGSYFGYSVALHRQLKDQDRYLLLVGAPQAEGTPSQLANRTGALFYCTVSSSPNDCKRAKFEKPTDAKTESKEDQWLGVTVASQGPGGKVVVCAHRYEKRQLTQQDEKRILLGRCFILSDNIGINPNDDWDNSPAQFCENVGDDHQGLLMCQKGMAAGFTHPNHYAYYGAPGGWNWQGTVQVSQKNMTFLDHDILSDGPYILKDAGKAHSYMGYSLTAGKRVTHPTKFSYVAGGPRHNHTGAVFVLKQSTDDELAIEHVIMGSQTGSYFGSSVAIADLDNDSWKDIIVGAPHYFDQKKEISGAVYIYMNEAGQFSVEPNLVINGSKDSMFGYAINTIGDINQDGFQDIAVGAPYDGPGKLFIYHGSKDGLNPEPIQVISGADLGKTKPINTFGYSISGGLDVDGNDYPDILIGTLSDRVILLRSRPVINISKNFTVHPNIIDPSTCTIKSCVTVTVCFSYIVSTGNRKYNRNIALKYTLEVEKERRSPPRVKFVPTNSAIYNGIFKMPQTKCERVQLGLMDNVEDKLQPISVTLNYSIDNSNEPRGRRADMNNYPILNVLQDHTGLEEIHIQKECGNDRICNSNLQMKHEFGRLGNNEVFRPIRRKNGKQILDYNPQSNPYSNKLVLQVIFTNFPTNPTNGEDAHQARLNITLPETLTYVGIRAESVRCDPADRYNVICELGNPFKKNQMDKLNVILEVTGITLNTREIDVELQLQTEKKTQQTYFSGTVIGESAIKTFEAIGSPVDFTFEVTNHGEPLGDLGTLYLDFSWPYEISNGKWLLYLTEIEMNGTESQYCQPVGNIVNELSLKGNNHTTHPQRRKREVKPAAAKNLKILGKLKKGKGDLQLDCKHKHTARCKQFSCLLHNMTQKATVTLRARLWNSTFLEEYRDYGRITVMIEASLHLMTNVTTIKMKQPDVIAFLNIESQVDDEPPYEIPEWIIAVAVLAGILLLSLIILLLWKCGFFRRANTRAMYEAKKQKAEIKIQPSETRRLTDCD</sequence>
<evidence type="ECO:0000259" key="16">
    <source>
        <dbReference type="Pfam" id="PF20806"/>
    </source>
</evidence>
<dbReference type="InterPro" id="IPR013519">
    <property type="entry name" value="Int_alpha_beta-p"/>
</dbReference>
<comment type="similarity">
    <text evidence="2 14">Belongs to the integrin alpha chain family.</text>
</comment>
<dbReference type="InterPro" id="IPR000413">
    <property type="entry name" value="Integrin_alpha"/>
</dbReference>
<name>A0A401SGV3_CHIPU</name>